<dbReference type="InterPro" id="IPR002123">
    <property type="entry name" value="Plipid/glycerol_acylTrfase"/>
</dbReference>
<dbReference type="AlphaFoldDB" id="A0A6J6EDG6"/>
<organism evidence="3">
    <name type="scientific">freshwater metagenome</name>
    <dbReference type="NCBI Taxonomy" id="449393"/>
    <lineage>
        <taxon>unclassified sequences</taxon>
        <taxon>metagenomes</taxon>
        <taxon>ecological metagenomes</taxon>
    </lineage>
</organism>
<dbReference type="PANTHER" id="PTHR10983">
    <property type="entry name" value="1-ACYLGLYCEROL-3-PHOSPHATE ACYLTRANSFERASE-RELATED"/>
    <property type="match status" value="1"/>
</dbReference>
<feature type="transmembrane region" description="Helical" evidence="1">
    <location>
        <begin position="46"/>
        <end position="70"/>
    </location>
</feature>
<feature type="transmembrane region" description="Helical" evidence="1">
    <location>
        <begin position="7"/>
        <end position="26"/>
    </location>
</feature>
<proteinExistence type="predicted"/>
<dbReference type="GO" id="GO:0003841">
    <property type="term" value="F:1-acylglycerol-3-phosphate O-acyltransferase activity"/>
    <property type="evidence" value="ECO:0007669"/>
    <property type="project" value="TreeGrafter"/>
</dbReference>
<reference evidence="3" key="1">
    <citation type="submission" date="2020-05" db="EMBL/GenBank/DDBJ databases">
        <authorList>
            <person name="Chiriac C."/>
            <person name="Salcher M."/>
            <person name="Ghai R."/>
            <person name="Kavagutti S V."/>
        </authorList>
    </citation>
    <scope>NUCLEOTIDE SEQUENCE</scope>
</reference>
<sequence length="331" mass="36613">MKRRLVSIPAVMIVAVVLLLGAPVWLVVGSLVDLARGRPRLPVVRLLGFALLWSWLETAGVTASAMLWVLGRSGDHRRHYALQRWWARNLLRALRVTCGVRVTVENPEALHPGPVVLFARHASLADSLVSAYVVTSVAEMQPRYVLKKELLADPCLDVVGRRLPNHFLDRGATDSTPELQALSALTSTMDDRTVGIIFPEGTRANPVKRTKAMARLSEVDPDRVARVSSMRHLLPPRPAGAAAMLRGHATCDVVVAWHVGFEGLDTFSGILRALSRPIPPVRFVLRRIPRSDVPSSYGEFTAWLDGEWMRMDDEVDTALTARHGERRNSNG</sequence>
<evidence type="ECO:0000259" key="2">
    <source>
        <dbReference type="SMART" id="SM00563"/>
    </source>
</evidence>
<accession>A0A6J6EDG6</accession>
<dbReference type="SUPFAM" id="SSF69593">
    <property type="entry name" value="Glycerol-3-phosphate (1)-acyltransferase"/>
    <property type="match status" value="1"/>
</dbReference>
<dbReference type="EMBL" id="CAEZTS010000028">
    <property type="protein sequence ID" value="CAB4572353.1"/>
    <property type="molecule type" value="Genomic_DNA"/>
</dbReference>
<gene>
    <name evidence="3" type="ORF">UFOPK1722_00471</name>
</gene>
<dbReference type="PANTHER" id="PTHR10983:SF24">
    <property type="entry name" value="1-ACYLGLYCEROL-3-PHOSPHATE O-ACYLTRANSFERASE 3, ISOFORM E-RELATED"/>
    <property type="match status" value="1"/>
</dbReference>
<evidence type="ECO:0000256" key="1">
    <source>
        <dbReference type="SAM" id="Phobius"/>
    </source>
</evidence>
<name>A0A6J6EDG6_9ZZZZ</name>
<feature type="domain" description="Phospholipid/glycerol acyltransferase" evidence="2">
    <location>
        <begin position="115"/>
        <end position="261"/>
    </location>
</feature>
<keyword evidence="1" id="KW-0812">Transmembrane</keyword>
<keyword evidence="1" id="KW-0472">Membrane</keyword>
<protein>
    <submittedName>
        <fullName evidence="3">Unannotated protein</fullName>
    </submittedName>
</protein>
<dbReference type="Pfam" id="PF01553">
    <property type="entry name" value="Acyltransferase"/>
    <property type="match status" value="1"/>
</dbReference>
<evidence type="ECO:0000313" key="3">
    <source>
        <dbReference type="EMBL" id="CAB4572353.1"/>
    </source>
</evidence>
<dbReference type="GO" id="GO:0012505">
    <property type="term" value="C:endomembrane system"/>
    <property type="evidence" value="ECO:0007669"/>
    <property type="project" value="TreeGrafter"/>
</dbReference>
<dbReference type="SMART" id="SM00563">
    <property type="entry name" value="PlsC"/>
    <property type="match status" value="1"/>
</dbReference>
<keyword evidence="1" id="KW-1133">Transmembrane helix</keyword>